<proteinExistence type="predicted"/>
<evidence type="ECO:0000313" key="2">
    <source>
        <dbReference type="Proteomes" id="UP000612956"/>
    </source>
</evidence>
<protein>
    <submittedName>
        <fullName evidence="1">Uncharacterized protein</fullName>
    </submittedName>
</protein>
<reference evidence="1" key="1">
    <citation type="journal article" date="2014" name="Int. J. Syst. Evol. Microbiol.">
        <title>Complete genome sequence of Corynebacterium casei LMG S-19264T (=DSM 44701T), isolated from a smear-ripened cheese.</title>
        <authorList>
            <consortium name="US DOE Joint Genome Institute (JGI-PGF)"/>
            <person name="Walter F."/>
            <person name="Albersmeier A."/>
            <person name="Kalinowski J."/>
            <person name="Ruckert C."/>
        </authorList>
    </citation>
    <scope>NUCLEOTIDE SEQUENCE</scope>
    <source>
        <strain evidence="1">CGMCC 4.7278</strain>
    </source>
</reference>
<gene>
    <name evidence="1" type="ORF">GCM10011591_25700</name>
</gene>
<accession>A0A917QIG6</accession>
<comment type="caution">
    <text evidence="1">The sequence shown here is derived from an EMBL/GenBank/DDBJ whole genome shotgun (WGS) entry which is preliminary data.</text>
</comment>
<evidence type="ECO:0000313" key="1">
    <source>
        <dbReference type="EMBL" id="GGK52818.1"/>
    </source>
</evidence>
<name>A0A917QIG6_9NOCA</name>
<organism evidence="1 2">
    <name type="scientific">Nocardia camponoti</name>
    <dbReference type="NCBI Taxonomy" id="1616106"/>
    <lineage>
        <taxon>Bacteria</taxon>
        <taxon>Bacillati</taxon>
        <taxon>Actinomycetota</taxon>
        <taxon>Actinomycetes</taxon>
        <taxon>Mycobacteriales</taxon>
        <taxon>Nocardiaceae</taxon>
        <taxon>Nocardia</taxon>
    </lineage>
</organism>
<dbReference type="AlphaFoldDB" id="A0A917QIG6"/>
<reference evidence="1" key="2">
    <citation type="submission" date="2020-09" db="EMBL/GenBank/DDBJ databases">
        <authorList>
            <person name="Sun Q."/>
            <person name="Zhou Y."/>
        </authorList>
    </citation>
    <scope>NUCLEOTIDE SEQUENCE</scope>
    <source>
        <strain evidence="1">CGMCC 4.7278</strain>
    </source>
</reference>
<keyword evidence="2" id="KW-1185">Reference proteome</keyword>
<sequence>MAYSEYRNMALTWEYGRDGEFPYRKTVDGVSLEIRVGDFPDEFIYNLLVDAVEVDNFDAWPENWTRPVG</sequence>
<dbReference type="Proteomes" id="UP000612956">
    <property type="component" value="Unassembled WGS sequence"/>
</dbReference>
<dbReference type="RefSeq" id="WP_188829125.1">
    <property type="nucleotide sequence ID" value="NZ_BMMW01000002.1"/>
</dbReference>
<dbReference type="EMBL" id="BMMW01000002">
    <property type="protein sequence ID" value="GGK52818.1"/>
    <property type="molecule type" value="Genomic_DNA"/>
</dbReference>